<dbReference type="GeneID" id="97192025"/>
<comment type="caution">
    <text evidence="1">The sequence shown here is derived from an EMBL/GenBank/DDBJ whole genome shotgun (WGS) entry which is preliminary data.</text>
</comment>
<keyword evidence="2" id="KW-1185">Reference proteome</keyword>
<accession>A0A3E3K1N1</accession>
<dbReference type="Proteomes" id="UP000261080">
    <property type="component" value="Unassembled WGS sequence"/>
</dbReference>
<gene>
    <name evidence="1" type="ORF">DW016_08105</name>
</gene>
<protein>
    <submittedName>
        <fullName evidence="1">Glycosyl transferase</fullName>
    </submittedName>
</protein>
<name>A0A3E3K1N1_9FIRM</name>
<dbReference type="Pfam" id="PF14305">
    <property type="entry name" value="ATPgrasp_TupA"/>
    <property type="match status" value="1"/>
</dbReference>
<evidence type="ECO:0000313" key="2">
    <source>
        <dbReference type="Proteomes" id="UP000261080"/>
    </source>
</evidence>
<dbReference type="EMBL" id="QVLX01000004">
    <property type="protein sequence ID" value="RGE86906.1"/>
    <property type="molecule type" value="Genomic_DNA"/>
</dbReference>
<dbReference type="RefSeq" id="WP_053769545.1">
    <property type="nucleotide sequence ID" value="NZ_BAABYU010000001.1"/>
</dbReference>
<organism evidence="1 2">
    <name type="scientific">Sellimonas intestinalis</name>
    <dbReference type="NCBI Taxonomy" id="1653434"/>
    <lineage>
        <taxon>Bacteria</taxon>
        <taxon>Bacillati</taxon>
        <taxon>Bacillota</taxon>
        <taxon>Clostridia</taxon>
        <taxon>Lachnospirales</taxon>
        <taxon>Lachnospiraceae</taxon>
        <taxon>Sellimonas</taxon>
    </lineage>
</organism>
<dbReference type="AlphaFoldDB" id="A0A3E3K1N1"/>
<dbReference type="GO" id="GO:0016740">
    <property type="term" value="F:transferase activity"/>
    <property type="evidence" value="ECO:0007669"/>
    <property type="project" value="UniProtKB-KW"/>
</dbReference>
<proteinExistence type="predicted"/>
<sequence length="297" mass="35417">MKRLILDIIKKYFPVVFVKYRYFKVFGKKLNLKNPTGFNEKILWLTLFWQDQRIVQCADKYGLRQYVIGCLGSDNIMPRLYGVYEKVDDVRWEQFPKKFVIKCTHGCKYNILCENKEKLDINKAKNALATWMNTEYGPSTYEPQYYAMKHRIISEEYIETDSGLYPEDYKLYCFNGKVKAILVCLNRENVLNKNEELILEWYDLKWKVLDIGAKPNKQLAMKPTCLEKMVEYAEKLSKPFPFVRVDFYDRHEPILGEMTFTPMYGMAKYYSESGNKLLGSWLVLPDHKMKRKYKKED</sequence>
<keyword evidence="1" id="KW-0808">Transferase</keyword>
<dbReference type="InterPro" id="IPR029465">
    <property type="entry name" value="ATPgrasp_TupA"/>
</dbReference>
<dbReference type="SUPFAM" id="SSF56059">
    <property type="entry name" value="Glutathione synthetase ATP-binding domain-like"/>
    <property type="match status" value="1"/>
</dbReference>
<evidence type="ECO:0000313" key="1">
    <source>
        <dbReference type="EMBL" id="RGE86906.1"/>
    </source>
</evidence>
<reference evidence="1 2" key="1">
    <citation type="submission" date="2018-08" db="EMBL/GenBank/DDBJ databases">
        <title>A genome reference for cultivated species of the human gut microbiota.</title>
        <authorList>
            <person name="Zou Y."/>
            <person name="Xue W."/>
            <person name="Luo G."/>
        </authorList>
    </citation>
    <scope>NUCLEOTIDE SEQUENCE [LARGE SCALE GENOMIC DNA]</scope>
    <source>
        <strain evidence="1 2">AF37-2AT</strain>
    </source>
</reference>
<dbReference type="OrthoDB" id="9791827at2"/>